<feature type="domain" description="CENP-V/GFA" evidence="5">
    <location>
        <begin position="3"/>
        <end position="105"/>
    </location>
</feature>
<dbReference type="Proteomes" id="UP000635142">
    <property type="component" value="Unassembled WGS sequence"/>
</dbReference>
<dbReference type="InterPro" id="IPR011057">
    <property type="entry name" value="Mss4-like_sf"/>
</dbReference>
<gene>
    <name evidence="6" type="ORF">H9Q16_08560</name>
</gene>
<keyword evidence="2" id="KW-0479">Metal-binding</keyword>
<evidence type="ECO:0000259" key="5">
    <source>
        <dbReference type="PROSITE" id="PS51891"/>
    </source>
</evidence>
<keyword evidence="3" id="KW-0862">Zinc</keyword>
<protein>
    <submittedName>
        <fullName evidence="6">GFA family protein</fullName>
    </submittedName>
</protein>
<accession>A0A927HF16</accession>
<evidence type="ECO:0000256" key="4">
    <source>
        <dbReference type="ARBA" id="ARBA00023239"/>
    </source>
</evidence>
<name>A0A927HF16_9RHOB</name>
<reference evidence="6" key="1">
    <citation type="submission" date="2020-08" db="EMBL/GenBank/DDBJ databases">
        <title>Sulfitobacter aestuariivivens sp. nov., isolated from a tidal flat.</title>
        <authorList>
            <person name="Park S."/>
            <person name="Yoon J.-H."/>
        </authorList>
    </citation>
    <scope>NUCLEOTIDE SEQUENCE</scope>
    <source>
        <strain evidence="6">TSTF-M16</strain>
    </source>
</reference>
<organism evidence="6 7">
    <name type="scientific">Sulfitobacter aestuariivivens</name>
    <dbReference type="NCBI Taxonomy" id="2766981"/>
    <lineage>
        <taxon>Bacteria</taxon>
        <taxon>Pseudomonadati</taxon>
        <taxon>Pseudomonadota</taxon>
        <taxon>Alphaproteobacteria</taxon>
        <taxon>Rhodobacterales</taxon>
        <taxon>Roseobacteraceae</taxon>
        <taxon>Sulfitobacter</taxon>
    </lineage>
</organism>
<dbReference type="GO" id="GO:0016846">
    <property type="term" value="F:carbon-sulfur lyase activity"/>
    <property type="evidence" value="ECO:0007669"/>
    <property type="project" value="InterPro"/>
</dbReference>
<comment type="similarity">
    <text evidence="1">Belongs to the Gfa family.</text>
</comment>
<evidence type="ECO:0000313" key="7">
    <source>
        <dbReference type="Proteomes" id="UP000635142"/>
    </source>
</evidence>
<dbReference type="PROSITE" id="PS51891">
    <property type="entry name" value="CENP_V_GFA"/>
    <property type="match status" value="1"/>
</dbReference>
<keyword evidence="7" id="KW-1185">Reference proteome</keyword>
<evidence type="ECO:0000313" key="6">
    <source>
        <dbReference type="EMBL" id="MBD3663969.1"/>
    </source>
</evidence>
<evidence type="ECO:0000256" key="2">
    <source>
        <dbReference type="ARBA" id="ARBA00022723"/>
    </source>
</evidence>
<dbReference type="EMBL" id="JACTAG010000001">
    <property type="protein sequence ID" value="MBD3663969.1"/>
    <property type="molecule type" value="Genomic_DNA"/>
</dbReference>
<dbReference type="GO" id="GO:0046872">
    <property type="term" value="F:metal ion binding"/>
    <property type="evidence" value="ECO:0007669"/>
    <property type="project" value="UniProtKB-KW"/>
</dbReference>
<dbReference type="SUPFAM" id="SSF51316">
    <property type="entry name" value="Mss4-like"/>
    <property type="match status" value="1"/>
</dbReference>
<dbReference type="PANTHER" id="PTHR33337">
    <property type="entry name" value="GFA DOMAIN-CONTAINING PROTEIN"/>
    <property type="match status" value="1"/>
</dbReference>
<proteinExistence type="inferred from homology"/>
<keyword evidence="4" id="KW-0456">Lyase</keyword>
<dbReference type="RefSeq" id="WP_191074884.1">
    <property type="nucleotide sequence ID" value="NZ_JACTAG010000001.1"/>
</dbReference>
<evidence type="ECO:0000256" key="3">
    <source>
        <dbReference type="ARBA" id="ARBA00022833"/>
    </source>
</evidence>
<evidence type="ECO:0000256" key="1">
    <source>
        <dbReference type="ARBA" id="ARBA00005495"/>
    </source>
</evidence>
<dbReference type="PANTHER" id="PTHR33337:SF40">
    <property type="entry name" value="CENP-V_GFA DOMAIN-CONTAINING PROTEIN-RELATED"/>
    <property type="match status" value="1"/>
</dbReference>
<dbReference type="Pfam" id="PF04828">
    <property type="entry name" value="GFA"/>
    <property type="match status" value="1"/>
</dbReference>
<dbReference type="InterPro" id="IPR006913">
    <property type="entry name" value="CENP-V/GFA"/>
</dbReference>
<sequence>MPVTGQCYCGAVRFATAEDPQTVAYCHCADCRRWTGAPMPAFAAFAIEDLRLNADVTEITHASGVARRNCPACGSPLTARFPYLPDQIYVPVGLLDDAKDHPPVVHCHVDAALPWVHTDDDLLNENGSARDTLGLSRK</sequence>
<dbReference type="AlphaFoldDB" id="A0A927HF16"/>
<dbReference type="Gene3D" id="3.90.1590.10">
    <property type="entry name" value="glutathione-dependent formaldehyde- activating enzyme (gfa)"/>
    <property type="match status" value="1"/>
</dbReference>
<comment type="caution">
    <text evidence="6">The sequence shown here is derived from an EMBL/GenBank/DDBJ whole genome shotgun (WGS) entry which is preliminary data.</text>
</comment>